<dbReference type="Proteomes" id="UP000245934">
    <property type="component" value="Unassembled WGS sequence"/>
</dbReference>
<protein>
    <submittedName>
        <fullName evidence="2">Uncharacterized protein</fullName>
    </submittedName>
</protein>
<proteinExistence type="predicted"/>
<keyword evidence="1" id="KW-0812">Transmembrane</keyword>
<name>A0A2V2MRH5_9EURY</name>
<keyword evidence="1" id="KW-0472">Membrane</keyword>
<reference evidence="2 3" key="1">
    <citation type="submission" date="2018-05" db="EMBL/GenBank/DDBJ databases">
        <title>Draft genome of Methanospirillum stamsii Pt1.</title>
        <authorList>
            <person name="Dueholm M.S."/>
            <person name="Nielsen P.H."/>
            <person name="Bakmann L.F."/>
            <person name="Otzen D.E."/>
        </authorList>
    </citation>
    <scope>NUCLEOTIDE SEQUENCE [LARGE SCALE GENOMIC DNA]</scope>
    <source>
        <strain evidence="2 3">Pt1</strain>
    </source>
</reference>
<evidence type="ECO:0000313" key="2">
    <source>
        <dbReference type="EMBL" id="PWR70732.1"/>
    </source>
</evidence>
<organism evidence="2 3">
    <name type="scientific">Methanospirillum stamsii</name>
    <dbReference type="NCBI Taxonomy" id="1277351"/>
    <lineage>
        <taxon>Archaea</taxon>
        <taxon>Methanobacteriati</taxon>
        <taxon>Methanobacteriota</taxon>
        <taxon>Stenosarchaea group</taxon>
        <taxon>Methanomicrobia</taxon>
        <taxon>Methanomicrobiales</taxon>
        <taxon>Methanospirillaceae</taxon>
        <taxon>Methanospirillum</taxon>
    </lineage>
</organism>
<dbReference type="AlphaFoldDB" id="A0A2V2MRH5"/>
<dbReference type="Pfam" id="PF19119">
    <property type="entry name" value="DUF5803"/>
    <property type="match status" value="1"/>
</dbReference>
<feature type="transmembrane region" description="Helical" evidence="1">
    <location>
        <begin position="154"/>
        <end position="175"/>
    </location>
</feature>
<evidence type="ECO:0000256" key="1">
    <source>
        <dbReference type="SAM" id="Phobius"/>
    </source>
</evidence>
<sequence length="178" mass="20142">MMMPVAGINLSATVHDDGERYSAIVLVNNTERYDLIQPGMVGERIPLDVQNVSVRNDSSELSIKPDRGVLTFPPGNYTIRYDAPITAKTIQFLFTEPANATVLLPHPYRIGNPLLTSMQPSGLVTTWSNNSTTVSWNNVRSVELRYYDEKQEHLLFLFAQFWLIIAVVLLLPFFLSRK</sequence>
<comment type="caution">
    <text evidence="2">The sequence shown here is derived from an EMBL/GenBank/DDBJ whole genome shotgun (WGS) entry which is preliminary data.</text>
</comment>
<accession>A0A2V2MRH5</accession>
<gene>
    <name evidence="2" type="ORF">DLD82_14620</name>
</gene>
<keyword evidence="3" id="KW-1185">Reference proteome</keyword>
<dbReference type="GeneID" id="97608127"/>
<dbReference type="EMBL" id="QGMZ01000039">
    <property type="protein sequence ID" value="PWR70732.1"/>
    <property type="molecule type" value="Genomic_DNA"/>
</dbReference>
<dbReference type="InterPro" id="IPR043826">
    <property type="entry name" value="DUF5803"/>
</dbReference>
<evidence type="ECO:0000313" key="3">
    <source>
        <dbReference type="Proteomes" id="UP000245934"/>
    </source>
</evidence>
<dbReference type="RefSeq" id="WP_109941867.1">
    <property type="nucleotide sequence ID" value="NZ_CP176366.1"/>
</dbReference>
<keyword evidence="1" id="KW-1133">Transmembrane helix</keyword>